<evidence type="ECO:0000256" key="2">
    <source>
        <dbReference type="ARBA" id="ARBA00004752"/>
    </source>
</evidence>
<keyword evidence="4 14" id="KW-0963">Cytoplasm</keyword>
<evidence type="ECO:0000256" key="8">
    <source>
        <dbReference type="ARBA" id="ARBA00022840"/>
    </source>
</evidence>
<dbReference type="InterPro" id="IPR050061">
    <property type="entry name" value="MurCDEF_pg_biosynth"/>
</dbReference>
<sequence>MFGRLRRIHFVGVGGAGMSGIALLLKNLGFEVSGSDIQASEVTERLMQEGIKVFIGHQAENCADAEVVVFSTAVADDNPEIVFARAHGIPVIRRAEMLAELMRLKFSIAISGSHGKTTTTSLVTHVLTRAGLDPTAVIGGRIVGAETGARLGQSEYLVAEADESDRSFVLLYPSIAVVTNIEPEHLDYYRNIQDLKKEFLRFVNRVPFYGSVILCMDSPAVRSFRNRVPRRVVTYGVDTEADFTIRDLQLYRFSSAFTVVYNGKEIGRFSLAMAGRHNVQNALAAIAVGAELGIDFATIEQALATFTGVHRRLEKKGEVNGIEVFDDYGHHPTEIRVTIEALRHAYPEHRILVVFQPHRYTRTKLLAEEFGTAFDQADEVVITGVYAAAEPPIPGVDERLIVDAVRRRGRAGLTVHHIPELNEVTNFVGGRLKQGDVVLTLGAGSITKLADEILKLLSEVK</sequence>
<evidence type="ECO:0000256" key="7">
    <source>
        <dbReference type="ARBA" id="ARBA00022741"/>
    </source>
</evidence>
<comment type="caution">
    <text evidence="18">The sequence shown here is derived from an EMBL/GenBank/DDBJ whole genome shotgun (WGS) entry which is preliminary data.</text>
</comment>
<dbReference type="Pfam" id="PF02875">
    <property type="entry name" value="Mur_ligase_C"/>
    <property type="match status" value="1"/>
</dbReference>
<feature type="binding site" evidence="14">
    <location>
        <begin position="112"/>
        <end position="118"/>
    </location>
    <ligand>
        <name>ATP</name>
        <dbReference type="ChEBI" id="CHEBI:30616"/>
    </ligand>
</feature>
<feature type="domain" description="Mur ligase N-terminal catalytic" evidence="15">
    <location>
        <begin position="7"/>
        <end position="104"/>
    </location>
</feature>
<dbReference type="PANTHER" id="PTHR43445:SF3">
    <property type="entry name" value="UDP-N-ACETYLMURAMATE--L-ALANINE LIGASE"/>
    <property type="match status" value="1"/>
</dbReference>
<dbReference type="SUPFAM" id="SSF51984">
    <property type="entry name" value="MurCD N-terminal domain"/>
    <property type="match status" value="1"/>
</dbReference>
<accession>A0A7C1NDN0</accession>
<gene>
    <name evidence="14" type="primary">murC</name>
    <name evidence="18" type="ORF">ENP94_02685</name>
    <name evidence="19" type="ORF">ENS16_01820</name>
</gene>
<reference evidence="18" key="1">
    <citation type="journal article" date="2020" name="mSystems">
        <title>Genome- and Community-Level Interaction Insights into Carbon Utilization and Element Cycling Functions of Hydrothermarchaeota in Hydrothermal Sediment.</title>
        <authorList>
            <person name="Zhou Z."/>
            <person name="Liu Y."/>
            <person name="Xu W."/>
            <person name="Pan J."/>
            <person name="Luo Z.H."/>
            <person name="Li M."/>
        </authorList>
    </citation>
    <scope>NUCLEOTIDE SEQUENCE [LARGE SCALE GENOMIC DNA]</scope>
    <source>
        <strain evidence="18">SpSt-265</strain>
        <strain evidence="19">SpSt-465</strain>
    </source>
</reference>
<dbReference type="InterPro" id="IPR013221">
    <property type="entry name" value="Mur_ligase_cen"/>
</dbReference>
<dbReference type="InterPro" id="IPR004101">
    <property type="entry name" value="Mur_ligase_C"/>
</dbReference>
<dbReference type="GO" id="GO:0008360">
    <property type="term" value="P:regulation of cell shape"/>
    <property type="evidence" value="ECO:0007669"/>
    <property type="project" value="UniProtKB-KW"/>
</dbReference>
<evidence type="ECO:0000256" key="1">
    <source>
        <dbReference type="ARBA" id="ARBA00004496"/>
    </source>
</evidence>
<dbReference type="GO" id="GO:0005524">
    <property type="term" value="F:ATP binding"/>
    <property type="evidence" value="ECO:0007669"/>
    <property type="project" value="UniProtKB-UniRule"/>
</dbReference>
<dbReference type="GO" id="GO:0008763">
    <property type="term" value="F:UDP-N-acetylmuramate-L-alanine ligase activity"/>
    <property type="evidence" value="ECO:0007669"/>
    <property type="project" value="UniProtKB-UniRule"/>
</dbReference>
<keyword evidence="9 14" id="KW-0133">Cell shape</keyword>
<dbReference type="Gene3D" id="3.40.50.720">
    <property type="entry name" value="NAD(P)-binding Rossmann-like Domain"/>
    <property type="match status" value="1"/>
</dbReference>
<keyword evidence="10 14" id="KW-0573">Peptidoglycan synthesis</keyword>
<keyword evidence="5 14" id="KW-0436">Ligase</keyword>
<keyword evidence="7 14" id="KW-0547">Nucleotide-binding</keyword>
<dbReference type="GO" id="GO:0005737">
    <property type="term" value="C:cytoplasm"/>
    <property type="evidence" value="ECO:0007669"/>
    <property type="project" value="UniProtKB-SubCell"/>
</dbReference>
<evidence type="ECO:0000256" key="6">
    <source>
        <dbReference type="ARBA" id="ARBA00022618"/>
    </source>
</evidence>
<dbReference type="InterPro" id="IPR036615">
    <property type="entry name" value="Mur_ligase_C_dom_sf"/>
</dbReference>
<dbReference type="Gene3D" id="3.40.1190.10">
    <property type="entry name" value="Mur-like, catalytic domain"/>
    <property type="match status" value="1"/>
</dbReference>
<evidence type="ECO:0000256" key="5">
    <source>
        <dbReference type="ARBA" id="ARBA00022598"/>
    </source>
</evidence>
<feature type="domain" description="Mur ligase central" evidence="17">
    <location>
        <begin position="110"/>
        <end position="288"/>
    </location>
</feature>
<evidence type="ECO:0000256" key="14">
    <source>
        <dbReference type="HAMAP-Rule" id="MF_00046"/>
    </source>
</evidence>
<dbReference type="InterPro" id="IPR000713">
    <property type="entry name" value="Mur_ligase_N"/>
</dbReference>
<evidence type="ECO:0000256" key="4">
    <source>
        <dbReference type="ARBA" id="ARBA00022490"/>
    </source>
</evidence>
<evidence type="ECO:0000256" key="12">
    <source>
        <dbReference type="ARBA" id="ARBA00023316"/>
    </source>
</evidence>
<dbReference type="EMBL" id="DSLG01000003">
    <property type="protein sequence ID" value="HEA86898.1"/>
    <property type="molecule type" value="Genomic_DNA"/>
</dbReference>
<evidence type="ECO:0000259" key="15">
    <source>
        <dbReference type="Pfam" id="PF01225"/>
    </source>
</evidence>
<dbReference type="GO" id="GO:0051301">
    <property type="term" value="P:cell division"/>
    <property type="evidence" value="ECO:0007669"/>
    <property type="project" value="UniProtKB-KW"/>
</dbReference>
<dbReference type="NCBIfam" id="TIGR01082">
    <property type="entry name" value="murC"/>
    <property type="match status" value="1"/>
</dbReference>
<comment type="function">
    <text evidence="14">Cell wall formation.</text>
</comment>
<dbReference type="HAMAP" id="MF_00046">
    <property type="entry name" value="MurC"/>
    <property type="match status" value="1"/>
</dbReference>
<name>A0A7C1NDN0_UNCW3</name>
<evidence type="ECO:0000313" key="19">
    <source>
        <dbReference type="EMBL" id="HFJ53413.1"/>
    </source>
</evidence>
<dbReference type="SUPFAM" id="SSF53623">
    <property type="entry name" value="MurD-like peptide ligases, catalytic domain"/>
    <property type="match status" value="1"/>
</dbReference>
<keyword evidence="12 14" id="KW-0961">Cell wall biogenesis/degradation</keyword>
<protein>
    <recommendedName>
        <fullName evidence="3 14">UDP-N-acetylmuramate--L-alanine ligase</fullName>
        <ecNumber evidence="3 14">6.3.2.8</ecNumber>
    </recommendedName>
    <alternativeName>
        <fullName evidence="14">UDP-N-acetylmuramoyl-L-alanine synthetase</fullName>
    </alternativeName>
</protein>
<evidence type="ECO:0000256" key="13">
    <source>
        <dbReference type="ARBA" id="ARBA00047833"/>
    </source>
</evidence>
<keyword evidence="6 14" id="KW-0132">Cell division</keyword>
<dbReference type="EC" id="6.3.2.8" evidence="3 14"/>
<evidence type="ECO:0000256" key="10">
    <source>
        <dbReference type="ARBA" id="ARBA00022984"/>
    </source>
</evidence>
<dbReference type="EMBL" id="DSTU01000003">
    <property type="protein sequence ID" value="HFJ53413.1"/>
    <property type="molecule type" value="Genomic_DNA"/>
</dbReference>
<evidence type="ECO:0000256" key="9">
    <source>
        <dbReference type="ARBA" id="ARBA00022960"/>
    </source>
</evidence>
<evidence type="ECO:0000259" key="16">
    <source>
        <dbReference type="Pfam" id="PF02875"/>
    </source>
</evidence>
<proteinExistence type="inferred from homology"/>
<dbReference type="InterPro" id="IPR036565">
    <property type="entry name" value="Mur-like_cat_sf"/>
</dbReference>
<comment type="pathway">
    <text evidence="2 14">Cell wall biogenesis; peptidoglycan biosynthesis.</text>
</comment>
<dbReference type="AlphaFoldDB" id="A0A7C1NDN0"/>
<organism evidence="18">
    <name type="scientific">candidate division WOR-3 bacterium</name>
    <dbReference type="NCBI Taxonomy" id="2052148"/>
    <lineage>
        <taxon>Bacteria</taxon>
        <taxon>Bacteria division WOR-3</taxon>
    </lineage>
</organism>
<evidence type="ECO:0000256" key="11">
    <source>
        <dbReference type="ARBA" id="ARBA00023306"/>
    </source>
</evidence>
<comment type="catalytic activity">
    <reaction evidence="13 14">
        <text>UDP-N-acetyl-alpha-D-muramate + L-alanine + ATP = UDP-N-acetyl-alpha-D-muramoyl-L-alanine + ADP + phosphate + H(+)</text>
        <dbReference type="Rhea" id="RHEA:23372"/>
        <dbReference type="ChEBI" id="CHEBI:15378"/>
        <dbReference type="ChEBI" id="CHEBI:30616"/>
        <dbReference type="ChEBI" id="CHEBI:43474"/>
        <dbReference type="ChEBI" id="CHEBI:57972"/>
        <dbReference type="ChEBI" id="CHEBI:70757"/>
        <dbReference type="ChEBI" id="CHEBI:83898"/>
        <dbReference type="ChEBI" id="CHEBI:456216"/>
        <dbReference type="EC" id="6.3.2.8"/>
    </reaction>
</comment>
<evidence type="ECO:0000259" key="17">
    <source>
        <dbReference type="Pfam" id="PF08245"/>
    </source>
</evidence>
<dbReference type="Gene3D" id="3.90.190.20">
    <property type="entry name" value="Mur ligase, C-terminal domain"/>
    <property type="match status" value="1"/>
</dbReference>
<evidence type="ECO:0000256" key="3">
    <source>
        <dbReference type="ARBA" id="ARBA00012211"/>
    </source>
</evidence>
<dbReference type="PANTHER" id="PTHR43445">
    <property type="entry name" value="UDP-N-ACETYLMURAMATE--L-ALANINE LIGASE-RELATED"/>
    <property type="match status" value="1"/>
</dbReference>
<keyword evidence="8 14" id="KW-0067">ATP-binding</keyword>
<dbReference type="GO" id="GO:0009252">
    <property type="term" value="P:peptidoglycan biosynthetic process"/>
    <property type="evidence" value="ECO:0007669"/>
    <property type="project" value="UniProtKB-UniRule"/>
</dbReference>
<dbReference type="UniPathway" id="UPA00219"/>
<evidence type="ECO:0000313" key="18">
    <source>
        <dbReference type="EMBL" id="HEA86898.1"/>
    </source>
</evidence>
<comment type="subcellular location">
    <subcellularLocation>
        <location evidence="1 14">Cytoplasm</location>
    </subcellularLocation>
</comment>
<keyword evidence="11 14" id="KW-0131">Cell cycle</keyword>
<dbReference type="InterPro" id="IPR005758">
    <property type="entry name" value="UDP-N-AcMur_Ala_ligase_MurC"/>
</dbReference>
<dbReference type="GO" id="GO:0071555">
    <property type="term" value="P:cell wall organization"/>
    <property type="evidence" value="ECO:0007669"/>
    <property type="project" value="UniProtKB-KW"/>
</dbReference>
<dbReference type="SUPFAM" id="SSF53244">
    <property type="entry name" value="MurD-like peptide ligases, peptide-binding domain"/>
    <property type="match status" value="1"/>
</dbReference>
<feature type="domain" description="Mur ligase C-terminal" evidence="16">
    <location>
        <begin position="311"/>
        <end position="444"/>
    </location>
</feature>
<dbReference type="Pfam" id="PF08245">
    <property type="entry name" value="Mur_ligase_M"/>
    <property type="match status" value="1"/>
</dbReference>
<comment type="similarity">
    <text evidence="14">Belongs to the MurCDEF family.</text>
</comment>
<dbReference type="Pfam" id="PF01225">
    <property type="entry name" value="Mur_ligase"/>
    <property type="match status" value="1"/>
</dbReference>